<reference evidence="1 2" key="1">
    <citation type="submission" date="2019-03" db="EMBL/GenBank/DDBJ databases">
        <title>First draft genome of Liparis tanakae, snailfish: a comprehensive survey of snailfish specific genes.</title>
        <authorList>
            <person name="Kim W."/>
            <person name="Song I."/>
            <person name="Jeong J.-H."/>
            <person name="Kim D."/>
            <person name="Kim S."/>
            <person name="Ryu S."/>
            <person name="Song J.Y."/>
            <person name="Lee S.K."/>
        </authorList>
    </citation>
    <scope>NUCLEOTIDE SEQUENCE [LARGE SCALE GENOMIC DNA]</scope>
    <source>
        <tissue evidence="1">Muscle</tissue>
    </source>
</reference>
<name>A0A4Z2EG12_9TELE</name>
<sequence>MKGLARGWNDSIITQYVYELLEKKCNMTKAILPFLQLPPAALMGGAVSSEILPGELGGDAETYGT</sequence>
<dbReference type="Proteomes" id="UP000314294">
    <property type="component" value="Unassembled WGS sequence"/>
</dbReference>
<dbReference type="EMBL" id="SRLO01008340">
    <property type="protein sequence ID" value="TNN27404.1"/>
    <property type="molecule type" value="Genomic_DNA"/>
</dbReference>
<keyword evidence="2" id="KW-1185">Reference proteome</keyword>
<proteinExistence type="predicted"/>
<dbReference type="AlphaFoldDB" id="A0A4Z2EG12"/>
<accession>A0A4Z2EG12</accession>
<gene>
    <name evidence="1" type="ORF">EYF80_062452</name>
</gene>
<dbReference type="OrthoDB" id="421951at2759"/>
<evidence type="ECO:0000313" key="2">
    <source>
        <dbReference type="Proteomes" id="UP000314294"/>
    </source>
</evidence>
<organism evidence="1 2">
    <name type="scientific">Liparis tanakae</name>
    <name type="common">Tanaka's snailfish</name>
    <dbReference type="NCBI Taxonomy" id="230148"/>
    <lineage>
        <taxon>Eukaryota</taxon>
        <taxon>Metazoa</taxon>
        <taxon>Chordata</taxon>
        <taxon>Craniata</taxon>
        <taxon>Vertebrata</taxon>
        <taxon>Euteleostomi</taxon>
        <taxon>Actinopterygii</taxon>
        <taxon>Neopterygii</taxon>
        <taxon>Teleostei</taxon>
        <taxon>Neoteleostei</taxon>
        <taxon>Acanthomorphata</taxon>
        <taxon>Eupercaria</taxon>
        <taxon>Perciformes</taxon>
        <taxon>Cottioidei</taxon>
        <taxon>Cottales</taxon>
        <taxon>Liparidae</taxon>
        <taxon>Liparis</taxon>
    </lineage>
</organism>
<comment type="caution">
    <text evidence="1">The sequence shown here is derived from an EMBL/GenBank/DDBJ whole genome shotgun (WGS) entry which is preliminary data.</text>
</comment>
<evidence type="ECO:0000313" key="1">
    <source>
        <dbReference type="EMBL" id="TNN27404.1"/>
    </source>
</evidence>
<protein>
    <submittedName>
        <fullName evidence="1">Uncharacterized protein</fullName>
    </submittedName>
</protein>